<keyword evidence="2" id="KW-0349">Heme</keyword>
<dbReference type="PROSITE" id="PS51379">
    <property type="entry name" value="4FE4S_FER_2"/>
    <property type="match status" value="3"/>
</dbReference>
<dbReference type="Gene3D" id="3.30.413.10">
    <property type="entry name" value="Sulfite Reductase Hemoprotein, domain 1"/>
    <property type="match status" value="1"/>
</dbReference>
<dbReference type="GO" id="GO:0052592">
    <property type="term" value="F:oxidoreductase activity, acting on CH or CH2 groups, with an iron-sulfur protein as acceptor"/>
    <property type="evidence" value="ECO:0007669"/>
    <property type="project" value="TreeGrafter"/>
</dbReference>
<dbReference type="InterPro" id="IPR045220">
    <property type="entry name" value="FRHB/FDHB/HCAR-like"/>
</dbReference>
<dbReference type="Proteomes" id="UP000217528">
    <property type="component" value="Unassembled WGS sequence"/>
</dbReference>
<accession>A0A2A2HCF9</accession>
<dbReference type="SUPFAM" id="SSF55124">
    <property type="entry name" value="Nitrite/Sulfite reductase N-terminal domain-like"/>
    <property type="match status" value="1"/>
</dbReference>
<reference evidence="9 11" key="1">
    <citation type="submission" date="2016-04" db="EMBL/GenBank/DDBJ databases">
        <title>Genome sequence of Methanosphaera cuniculi DSM 4103.</title>
        <authorList>
            <person name="Poehlein A."/>
            <person name="Seedorf H."/>
            <person name="Daniel R."/>
        </authorList>
    </citation>
    <scope>NUCLEOTIDE SEQUENCE [LARGE SCALE GENOMIC DNA]</scope>
    <source>
        <strain evidence="9 11">DSM 4103</strain>
    </source>
</reference>
<dbReference type="GO" id="GO:0051539">
    <property type="term" value="F:4 iron, 4 sulfur cluster binding"/>
    <property type="evidence" value="ECO:0007669"/>
    <property type="project" value="UniProtKB-KW"/>
</dbReference>
<keyword evidence="5" id="KW-0408">Iron</keyword>
<keyword evidence="6" id="KW-0411">Iron-sulfur</keyword>
<evidence type="ECO:0000313" key="10">
    <source>
        <dbReference type="Proteomes" id="UP000217528"/>
    </source>
</evidence>
<evidence type="ECO:0000256" key="5">
    <source>
        <dbReference type="ARBA" id="ARBA00023004"/>
    </source>
</evidence>
<name>A0A2A2HCF9_9EURY</name>
<organism evidence="8 10">
    <name type="scientific">Methanosphaera cuniculi</name>
    <dbReference type="NCBI Taxonomy" id="1077256"/>
    <lineage>
        <taxon>Archaea</taxon>
        <taxon>Methanobacteriati</taxon>
        <taxon>Methanobacteriota</taxon>
        <taxon>Methanomada group</taxon>
        <taxon>Methanobacteria</taxon>
        <taxon>Methanobacteriales</taxon>
        <taxon>Methanobacteriaceae</taxon>
        <taxon>Methanosphaera</taxon>
    </lineage>
</organism>
<dbReference type="EMBL" id="LMVN01000023">
    <property type="protein sequence ID" value="PAV07010.1"/>
    <property type="molecule type" value="Genomic_DNA"/>
</dbReference>
<evidence type="ECO:0000313" key="9">
    <source>
        <dbReference type="EMBL" id="PWL08551.1"/>
    </source>
</evidence>
<dbReference type="InterPro" id="IPR007525">
    <property type="entry name" value="FrhB_FdhB_C"/>
</dbReference>
<gene>
    <name evidence="9" type="primary">asrC</name>
    <name evidence="8" type="ORF">ASJ82_01910</name>
    <name evidence="9" type="ORF">MSCUN_05290</name>
</gene>
<dbReference type="PANTHER" id="PTHR31332">
    <property type="entry name" value="7-HYDROXYMETHYL CHLOROPHYLL A REDUCTASE, CHLOROPLASTIC"/>
    <property type="match status" value="1"/>
</dbReference>
<dbReference type="InterPro" id="IPR017900">
    <property type="entry name" value="4Fe4S_Fe_S_CS"/>
</dbReference>
<dbReference type="GO" id="GO:0046872">
    <property type="term" value="F:metal ion binding"/>
    <property type="evidence" value="ECO:0007669"/>
    <property type="project" value="UniProtKB-KW"/>
</dbReference>
<dbReference type="OrthoDB" id="15347at2157"/>
<dbReference type="InterPro" id="IPR006067">
    <property type="entry name" value="NO2/SO3_Rdtase_4Fe4S_dom"/>
</dbReference>
<reference evidence="8 10" key="2">
    <citation type="journal article" date="2017" name="BMC Genomics">
        <title>Genomic analysis of methanogenic archaea reveals a shift towards energy conservation.</title>
        <authorList>
            <person name="Gilmore S.P."/>
            <person name="Henske J.K."/>
            <person name="Sexton J.A."/>
            <person name="Solomon K.V."/>
            <person name="Seppala S."/>
            <person name="Yoo J.I."/>
            <person name="Huyett L.M."/>
            <person name="Pressman A."/>
            <person name="Cogan J.Z."/>
            <person name="Kivenson V."/>
            <person name="Peng X."/>
            <person name="Tan Y."/>
            <person name="Valentine D.L."/>
            <person name="O'Malley M.A."/>
        </authorList>
    </citation>
    <scope>NUCLEOTIDE SEQUENCE [LARGE SCALE GENOMIC DNA]</scope>
    <source>
        <strain evidence="8 10">1R-7</strain>
    </source>
</reference>
<dbReference type="AlphaFoldDB" id="A0A2A2HCF9"/>
<keyword evidence="4 9" id="KW-0560">Oxidoreductase</keyword>
<sequence>MRQENWLLNNIIDTGQCAKCGTCTILCPNHILEFKDVPELTDICLRDGRGTCHEVCPRVSSGRYQIEIRENLKNEQYTSPLTHEEAVKTIIKTLMDQKKIDGAIIVGEDHWKSLSLIIEETDDLDLAEHPNKYRESPLAALEEMGKLDLKRVAIAALPCQIQGFRKIQYFPYLAKHELEKSKQGKPVKIPEIKYLIGHFCTEKYNHGNMIKVLEDENIKIEDVKKFTRKIPKLIVETKDETYRLPLKPIAMNEGCKFCKDYEAELADISVGVDDNKTCVIIRKDEFDQFKEILQLTPDTEDLPAVHRERKRNRFMVNVTKREEDGEPLSYYWMGDYPGVGKQMDGNHFIRLKAGDAGWYTKEDMQNILDISEKYDLSIKITTRSAYELHDVTPKMVPIVLDDLKKHNLRTGSEGALVRSTLACPGNTQCKMGLIDTVSIASKIEDLFAEYPTPYKFKFAVTGCPNKCVRPTIHDLGIMGIMYTTINESKCVNCGRCAEVCKVDAIYYTNVAKRDEKRCIDCGKCFRACPHHAIEVDHEGFQVYLGGKSGRELVEGHLVDVTTEEELYPFIEKVLIAYNKLADKPQRERVADTIRKVGFENFMQEVNNIKLD</sequence>
<proteinExistence type="predicted"/>
<dbReference type="InterPro" id="IPR045854">
    <property type="entry name" value="NO2/SO3_Rdtase_4Fe4S_sf"/>
</dbReference>
<dbReference type="PANTHER" id="PTHR31332:SF0">
    <property type="entry name" value="7-HYDROXYMETHYL CHLOROPHYLL A REDUCTASE, CHLOROPLASTIC"/>
    <property type="match status" value="1"/>
</dbReference>
<dbReference type="InterPro" id="IPR017896">
    <property type="entry name" value="4Fe4S_Fe-S-bd"/>
</dbReference>
<evidence type="ECO:0000256" key="4">
    <source>
        <dbReference type="ARBA" id="ARBA00023002"/>
    </source>
</evidence>
<feature type="domain" description="4Fe-4S ferredoxin-type" evidence="7">
    <location>
        <begin position="481"/>
        <end position="508"/>
    </location>
</feature>
<dbReference type="InterPro" id="IPR036136">
    <property type="entry name" value="Nit/Sulf_reduc_fer-like_dom_sf"/>
</dbReference>
<dbReference type="Pfam" id="PF03460">
    <property type="entry name" value="NIR_SIR_ferr"/>
    <property type="match status" value="1"/>
</dbReference>
<dbReference type="RefSeq" id="WP_095608932.1">
    <property type="nucleotide sequence ID" value="NZ_CAUHCB010000015.1"/>
</dbReference>
<dbReference type="Gene3D" id="3.30.70.20">
    <property type="match status" value="2"/>
</dbReference>
<dbReference type="EC" id="1.8.1.-" evidence="9"/>
<feature type="domain" description="4Fe-4S ferredoxin-type" evidence="7">
    <location>
        <begin position="509"/>
        <end position="538"/>
    </location>
</feature>
<dbReference type="Pfam" id="PF01077">
    <property type="entry name" value="NIR_SIR"/>
    <property type="match status" value="1"/>
</dbReference>
<dbReference type="Pfam" id="PF00037">
    <property type="entry name" value="Fer4"/>
    <property type="match status" value="2"/>
</dbReference>
<dbReference type="EMBL" id="LWMS01000012">
    <property type="protein sequence ID" value="PWL08551.1"/>
    <property type="molecule type" value="Genomic_DNA"/>
</dbReference>
<keyword evidence="10" id="KW-1185">Reference proteome</keyword>
<evidence type="ECO:0000256" key="6">
    <source>
        <dbReference type="ARBA" id="ARBA00023014"/>
    </source>
</evidence>
<evidence type="ECO:0000256" key="2">
    <source>
        <dbReference type="ARBA" id="ARBA00022617"/>
    </source>
</evidence>
<comment type="caution">
    <text evidence="8">The sequence shown here is derived from an EMBL/GenBank/DDBJ whole genome shotgun (WGS) entry which is preliminary data.</text>
</comment>
<dbReference type="Pfam" id="PF04432">
    <property type="entry name" value="FrhB_FdhB_C"/>
    <property type="match status" value="1"/>
</dbReference>
<evidence type="ECO:0000259" key="7">
    <source>
        <dbReference type="PROSITE" id="PS51379"/>
    </source>
</evidence>
<keyword evidence="1" id="KW-0004">4Fe-4S</keyword>
<evidence type="ECO:0000256" key="1">
    <source>
        <dbReference type="ARBA" id="ARBA00022485"/>
    </source>
</evidence>
<evidence type="ECO:0000313" key="11">
    <source>
        <dbReference type="Proteomes" id="UP000246004"/>
    </source>
</evidence>
<dbReference type="PROSITE" id="PS00198">
    <property type="entry name" value="4FE4S_FER_1"/>
    <property type="match status" value="2"/>
</dbReference>
<evidence type="ECO:0000256" key="3">
    <source>
        <dbReference type="ARBA" id="ARBA00022723"/>
    </source>
</evidence>
<protein>
    <submittedName>
        <fullName evidence="9">Anaerobic sulfite reductase subunit C</fullName>
        <ecNumber evidence="9">1.8.1.-</ecNumber>
    </submittedName>
</protein>
<keyword evidence="3" id="KW-0479">Metal-binding</keyword>
<evidence type="ECO:0000313" key="8">
    <source>
        <dbReference type="EMBL" id="PAV07010.1"/>
    </source>
</evidence>
<dbReference type="PROSITE" id="PS00365">
    <property type="entry name" value="NIR_SIR"/>
    <property type="match status" value="1"/>
</dbReference>
<dbReference type="Proteomes" id="UP000246004">
    <property type="component" value="Unassembled WGS sequence"/>
</dbReference>
<dbReference type="PRINTS" id="PR00397">
    <property type="entry name" value="SIROHAEM"/>
</dbReference>
<dbReference type="SUPFAM" id="SSF56014">
    <property type="entry name" value="Nitrite and sulphite reductase 4Fe-4S domain-like"/>
    <property type="match status" value="1"/>
</dbReference>
<dbReference type="GO" id="GO:0020037">
    <property type="term" value="F:heme binding"/>
    <property type="evidence" value="ECO:0007669"/>
    <property type="project" value="InterPro"/>
</dbReference>
<feature type="domain" description="4Fe-4S ferredoxin-type" evidence="7">
    <location>
        <begin position="8"/>
        <end position="37"/>
    </location>
</feature>
<dbReference type="InterPro" id="IPR005117">
    <property type="entry name" value="NiRdtase/SiRdtase_haem-b_fer"/>
</dbReference>
<dbReference type="SUPFAM" id="SSF54862">
    <property type="entry name" value="4Fe-4S ferredoxins"/>
    <property type="match status" value="2"/>
</dbReference>
<dbReference type="InterPro" id="IPR006066">
    <property type="entry name" value="NO2/SO3_Rdtase_FeS/sirohaem_BS"/>
</dbReference>